<dbReference type="InterPro" id="IPR002048">
    <property type="entry name" value="EF_hand_dom"/>
</dbReference>
<organism evidence="4 5">
    <name type="scientific">Pipistrellus nathusii</name>
    <name type="common">Nathusius' pipistrelle</name>
    <dbReference type="NCBI Taxonomy" id="59473"/>
    <lineage>
        <taxon>Eukaryota</taxon>
        <taxon>Metazoa</taxon>
        <taxon>Chordata</taxon>
        <taxon>Craniata</taxon>
        <taxon>Vertebrata</taxon>
        <taxon>Euteleostomi</taxon>
        <taxon>Mammalia</taxon>
        <taxon>Eutheria</taxon>
        <taxon>Laurasiatheria</taxon>
        <taxon>Chiroptera</taxon>
        <taxon>Yangochiroptera</taxon>
        <taxon>Vespertilionidae</taxon>
        <taxon>Pipistrellus</taxon>
    </lineage>
</organism>
<dbReference type="Gene3D" id="1.10.238.10">
    <property type="entry name" value="EF-hand"/>
    <property type="match status" value="1"/>
</dbReference>
<evidence type="ECO:0000313" key="4">
    <source>
        <dbReference type="EMBL" id="CAK6432769.1"/>
    </source>
</evidence>
<keyword evidence="1" id="KW-0479">Metal-binding</keyword>
<dbReference type="SMART" id="SM00054">
    <property type="entry name" value="EFh"/>
    <property type="match status" value="1"/>
</dbReference>
<dbReference type="PROSITE" id="PS00018">
    <property type="entry name" value="EF_HAND_1"/>
    <property type="match status" value="1"/>
</dbReference>
<dbReference type="Proteomes" id="UP001314169">
    <property type="component" value="Chromosome 1"/>
</dbReference>
<reference evidence="4" key="1">
    <citation type="submission" date="2023-12" db="EMBL/GenBank/DDBJ databases">
        <authorList>
            <person name="Brown T."/>
        </authorList>
    </citation>
    <scope>NUCLEOTIDE SEQUENCE</scope>
</reference>
<keyword evidence="2" id="KW-0106">Calcium</keyword>
<dbReference type="PROSITE" id="PS50222">
    <property type="entry name" value="EF_HAND_2"/>
    <property type="match status" value="1"/>
</dbReference>
<dbReference type="InterPro" id="IPR011992">
    <property type="entry name" value="EF-hand-dom_pair"/>
</dbReference>
<evidence type="ECO:0000256" key="1">
    <source>
        <dbReference type="ARBA" id="ARBA00022723"/>
    </source>
</evidence>
<protein>
    <recommendedName>
        <fullName evidence="3">EF-hand domain-containing protein</fullName>
    </recommendedName>
</protein>
<dbReference type="InterPro" id="IPR018247">
    <property type="entry name" value="EF_Hand_1_Ca_BS"/>
</dbReference>
<evidence type="ECO:0000259" key="3">
    <source>
        <dbReference type="PROSITE" id="PS50222"/>
    </source>
</evidence>
<keyword evidence="5" id="KW-1185">Reference proteome</keyword>
<name>A0ABN9Z381_PIPNA</name>
<evidence type="ECO:0000313" key="5">
    <source>
        <dbReference type="Proteomes" id="UP001314169"/>
    </source>
</evidence>
<gene>
    <name evidence="4" type="ORF">MPIPNATIZW_LOCUS1075</name>
</gene>
<sequence>MDENTLHEILNEVDLNKNGQVELNDFLQLMSAIQEGRVSGSRLLILLKTAEENLERRVPIPVDRSCGGL</sequence>
<accession>A0ABN9Z381</accession>
<dbReference type="EMBL" id="OY882858">
    <property type="protein sequence ID" value="CAK6432769.1"/>
    <property type="molecule type" value="Genomic_DNA"/>
</dbReference>
<proteinExistence type="predicted"/>
<feature type="domain" description="EF-hand" evidence="3">
    <location>
        <begin position="1"/>
        <end position="36"/>
    </location>
</feature>
<dbReference type="SUPFAM" id="SSF47473">
    <property type="entry name" value="EF-hand"/>
    <property type="match status" value="1"/>
</dbReference>
<evidence type="ECO:0000256" key="2">
    <source>
        <dbReference type="ARBA" id="ARBA00022837"/>
    </source>
</evidence>